<keyword evidence="11 12" id="KW-0472">Membrane</keyword>
<evidence type="ECO:0000256" key="3">
    <source>
        <dbReference type="ARBA" id="ARBA00012483"/>
    </source>
</evidence>
<keyword evidence="8" id="KW-0833">Ubl conjugation pathway</keyword>
<accession>A0A9N7R4U8</accession>
<keyword evidence="6" id="KW-0479">Metal-binding</keyword>
<evidence type="ECO:0000256" key="1">
    <source>
        <dbReference type="ARBA" id="ARBA00000900"/>
    </source>
</evidence>
<dbReference type="GO" id="GO:0008270">
    <property type="term" value="F:zinc ion binding"/>
    <property type="evidence" value="ECO:0007669"/>
    <property type="project" value="UniProtKB-KW"/>
</dbReference>
<dbReference type="PANTHER" id="PTHR45977:SF11">
    <property type="entry name" value="E3 UBIQUITIN PROTEIN LIGASE RIE1"/>
    <property type="match status" value="1"/>
</dbReference>
<evidence type="ECO:0000256" key="4">
    <source>
        <dbReference type="ARBA" id="ARBA00022679"/>
    </source>
</evidence>
<dbReference type="GO" id="GO:0016020">
    <property type="term" value="C:membrane"/>
    <property type="evidence" value="ECO:0007669"/>
    <property type="project" value="UniProtKB-SubCell"/>
</dbReference>
<dbReference type="AlphaFoldDB" id="A0A9N7R4U8"/>
<keyword evidence="7" id="KW-0863">Zinc-finger</keyword>
<reference evidence="13" key="1">
    <citation type="submission" date="2019-12" db="EMBL/GenBank/DDBJ databases">
        <authorList>
            <person name="Scholes J."/>
        </authorList>
    </citation>
    <scope>NUCLEOTIDE SEQUENCE</scope>
</reference>
<keyword evidence="9" id="KW-0862">Zinc</keyword>
<dbReference type="GO" id="GO:0061630">
    <property type="term" value="F:ubiquitin protein ligase activity"/>
    <property type="evidence" value="ECO:0007669"/>
    <property type="project" value="UniProtKB-EC"/>
</dbReference>
<evidence type="ECO:0000256" key="7">
    <source>
        <dbReference type="ARBA" id="ARBA00022771"/>
    </source>
</evidence>
<keyword evidence="14" id="KW-1185">Reference proteome</keyword>
<dbReference type="OrthoDB" id="1936442at2759"/>
<evidence type="ECO:0000256" key="11">
    <source>
        <dbReference type="ARBA" id="ARBA00023136"/>
    </source>
</evidence>
<dbReference type="Proteomes" id="UP001153555">
    <property type="component" value="Unassembled WGS sequence"/>
</dbReference>
<keyword evidence="4" id="KW-0808">Transferase</keyword>
<feature type="transmembrane region" description="Helical" evidence="12">
    <location>
        <begin position="44"/>
        <end position="65"/>
    </location>
</feature>
<gene>
    <name evidence="13" type="ORF">SHERM_12553</name>
</gene>
<evidence type="ECO:0000256" key="5">
    <source>
        <dbReference type="ARBA" id="ARBA00022692"/>
    </source>
</evidence>
<comment type="subcellular location">
    <subcellularLocation>
        <location evidence="2">Membrane</location>
        <topology evidence="2">Multi-pass membrane protein</topology>
    </subcellularLocation>
</comment>
<dbReference type="GO" id="GO:0000325">
    <property type="term" value="C:plant-type vacuole"/>
    <property type="evidence" value="ECO:0007669"/>
    <property type="project" value="TreeGrafter"/>
</dbReference>
<keyword evidence="5 12" id="KW-0812">Transmembrane</keyword>
<evidence type="ECO:0000256" key="2">
    <source>
        <dbReference type="ARBA" id="ARBA00004141"/>
    </source>
</evidence>
<evidence type="ECO:0000256" key="10">
    <source>
        <dbReference type="ARBA" id="ARBA00022989"/>
    </source>
</evidence>
<sequence length="167" mass="19061">MLPFLLSRAVASIQRRGGASMVVRETAARQLEERRADLGYSKPVFALDIMWNLAFMLVSVVMLICSDREKTSVPIRVWVCGYALQCLVHVVLVLVEYNRRNSGQERNRVGSGSREDDIQTEEDDRSGLFGISNVSRWQIFYFLFLFSYNVVPMIVLKFEDVCLGLSL</sequence>
<dbReference type="GO" id="GO:0006511">
    <property type="term" value="P:ubiquitin-dependent protein catabolic process"/>
    <property type="evidence" value="ECO:0007669"/>
    <property type="project" value="TreeGrafter"/>
</dbReference>
<evidence type="ECO:0000313" key="14">
    <source>
        <dbReference type="Proteomes" id="UP001153555"/>
    </source>
</evidence>
<feature type="transmembrane region" description="Helical" evidence="12">
    <location>
        <begin position="139"/>
        <end position="158"/>
    </location>
</feature>
<dbReference type="PANTHER" id="PTHR45977">
    <property type="entry name" value="TARGET OF ERK KINASE MPK-1"/>
    <property type="match status" value="1"/>
</dbReference>
<evidence type="ECO:0000256" key="6">
    <source>
        <dbReference type="ARBA" id="ARBA00022723"/>
    </source>
</evidence>
<evidence type="ECO:0000256" key="9">
    <source>
        <dbReference type="ARBA" id="ARBA00022833"/>
    </source>
</evidence>
<name>A0A9N7R4U8_STRHE</name>
<dbReference type="EMBL" id="CACSLK010008833">
    <property type="protein sequence ID" value="CAA0811495.1"/>
    <property type="molecule type" value="Genomic_DNA"/>
</dbReference>
<dbReference type="GO" id="GO:0016567">
    <property type="term" value="P:protein ubiquitination"/>
    <property type="evidence" value="ECO:0007669"/>
    <property type="project" value="TreeGrafter"/>
</dbReference>
<proteinExistence type="predicted"/>
<comment type="catalytic activity">
    <reaction evidence="1">
        <text>S-ubiquitinyl-[E2 ubiquitin-conjugating enzyme]-L-cysteine + [acceptor protein]-L-lysine = [E2 ubiquitin-conjugating enzyme]-L-cysteine + N(6)-ubiquitinyl-[acceptor protein]-L-lysine.</text>
        <dbReference type="EC" id="2.3.2.27"/>
    </reaction>
</comment>
<evidence type="ECO:0000256" key="8">
    <source>
        <dbReference type="ARBA" id="ARBA00022786"/>
    </source>
</evidence>
<comment type="caution">
    <text evidence="13">The sequence shown here is derived from an EMBL/GenBank/DDBJ whole genome shotgun (WGS) entry which is preliminary data.</text>
</comment>
<evidence type="ECO:0000313" key="13">
    <source>
        <dbReference type="EMBL" id="CAA0811495.1"/>
    </source>
</evidence>
<protein>
    <recommendedName>
        <fullName evidence="3">RING-type E3 ubiquitin transferase</fullName>
        <ecNumber evidence="3">2.3.2.27</ecNumber>
    </recommendedName>
</protein>
<dbReference type="EC" id="2.3.2.27" evidence="3"/>
<feature type="transmembrane region" description="Helical" evidence="12">
    <location>
        <begin position="77"/>
        <end position="95"/>
    </location>
</feature>
<organism evidence="13 14">
    <name type="scientific">Striga hermonthica</name>
    <name type="common">Purple witchweed</name>
    <name type="synonym">Buchnera hermonthica</name>
    <dbReference type="NCBI Taxonomy" id="68872"/>
    <lineage>
        <taxon>Eukaryota</taxon>
        <taxon>Viridiplantae</taxon>
        <taxon>Streptophyta</taxon>
        <taxon>Embryophyta</taxon>
        <taxon>Tracheophyta</taxon>
        <taxon>Spermatophyta</taxon>
        <taxon>Magnoliopsida</taxon>
        <taxon>eudicotyledons</taxon>
        <taxon>Gunneridae</taxon>
        <taxon>Pentapetalae</taxon>
        <taxon>asterids</taxon>
        <taxon>lamiids</taxon>
        <taxon>Lamiales</taxon>
        <taxon>Orobanchaceae</taxon>
        <taxon>Buchnereae</taxon>
        <taxon>Striga</taxon>
    </lineage>
</organism>
<evidence type="ECO:0000256" key="12">
    <source>
        <dbReference type="SAM" id="Phobius"/>
    </source>
</evidence>
<keyword evidence="10 12" id="KW-1133">Transmembrane helix</keyword>